<evidence type="ECO:0000256" key="1">
    <source>
        <dbReference type="ARBA" id="ARBA00004141"/>
    </source>
</evidence>
<reference evidence="10 11" key="1">
    <citation type="journal article" date="2017" name="Genome Biol.">
        <title>New reference genome sequences of hot pepper reveal the massive evolution of plant disease-resistance genes by retroduplication.</title>
        <authorList>
            <person name="Kim S."/>
            <person name="Park J."/>
            <person name="Yeom S.I."/>
            <person name="Kim Y.M."/>
            <person name="Seo E."/>
            <person name="Kim K.T."/>
            <person name="Kim M.S."/>
            <person name="Lee J.M."/>
            <person name="Cheong K."/>
            <person name="Shin H.S."/>
            <person name="Kim S.B."/>
            <person name="Han K."/>
            <person name="Lee J."/>
            <person name="Park M."/>
            <person name="Lee H.A."/>
            <person name="Lee H.Y."/>
            <person name="Lee Y."/>
            <person name="Oh S."/>
            <person name="Lee J.H."/>
            <person name="Choi E."/>
            <person name="Choi E."/>
            <person name="Lee S.E."/>
            <person name="Jeon J."/>
            <person name="Kim H."/>
            <person name="Choi G."/>
            <person name="Song H."/>
            <person name="Lee J."/>
            <person name="Lee S.C."/>
            <person name="Kwon J.K."/>
            <person name="Lee H.Y."/>
            <person name="Koo N."/>
            <person name="Hong Y."/>
            <person name="Kim R.W."/>
            <person name="Kang W.H."/>
            <person name="Huh J.H."/>
            <person name="Kang B.C."/>
            <person name="Yang T.J."/>
            <person name="Lee Y.H."/>
            <person name="Bennetzen J.L."/>
            <person name="Choi D."/>
        </authorList>
    </citation>
    <scope>NUCLEOTIDE SEQUENCE [LARGE SCALE GENOMIC DNA]</scope>
    <source>
        <strain evidence="11">cv. PBC81</strain>
        <tissue evidence="10">Leaf</tissue>
    </source>
</reference>
<organism evidence="10 11">
    <name type="scientific">Capsicum baccatum</name>
    <name type="common">Peruvian pepper</name>
    <dbReference type="NCBI Taxonomy" id="33114"/>
    <lineage>
        <taxon>Eukaryota</taxon>
        <taxon>Viridiplantae</taxon>
        <taxon>Streptophyta</taxon>
        <taxon>Embryophyta</taxon>
        <taxon>Tracheophyta</taxon>
        <taxon>Spermatophyta</taxon>
        <taxon>Magnoliopsida</taxon>
        <taxon>eudicotyledons</taxon>
        <taxon>Gunneridae</taxon>
        <taxon>Pentapetalae</taxon>
        <taxon>asterids</taxon>
        <taxon>lamiids</taxon>
        <taxon>Solanales</taxon>
        <taxon>Solanaceae</taxon>
        <taxon>Solanoideae</taxon>
        <taxon>Capsiceae</taxon>
        <taxon>Capsicum</taxon>
    </lineage>
</organism>
<name>A0A2G2V8Q8_CAPBA</name>
<evidence type="ECO:0000313" key="11">
    <source>
        <dbReference type="Proteomes" id="UP000224567"/>
    </source>
</evidence>
<dbReference type="GO" id="GO:0016020">
    <property type="term" value="C:membrane"/>
    <property type="evidence" value="ECO:0007669"/>
    <property type="project" value="UniProtKB-SubCell"/>
</dbReference>
<keyword evidence="4 8" id="KW-0812">Transmembrane</keyword>
<dbReference type="InterPro" id="IPR018108">
    <property type="entry name" value="MCP_transmembrane"/>
</dbReference>
<dbReference type="STRING" id="33114.A0A2G2V8Q8"/>
<reference evidence="11" key="2">
    <citation type="journal article" date="2017" name="J. Anim. Genet.">
        <title>Multiple reference genome sequences of hot pepper reveal the massive evolution of plant disease resistance genes by retroduplication.</title>
        <authorList>
            <person name="Kim S."/>
            <person name="Park J."/>
            <person name="Yeom S.-I."/>
            <person name="Kim Y.-M."/>
            <person name="Seo E."/>
            <person name="Kim K.-T."/>
            <person name="Kim M.-S."/>
            <person name="Lee J.M."/>
            <person name="Cheong K."/>
            <person name="Shin H.-S."/>
            <person name="Kim S.-B."/>
            <person name="Han K."/>
            <person name="Lee J."/>
            <person name="Park M."/>
            <person name="Lee H.-A."/>
            <person name="Lee H.-Y."/>
            <person name="Lee Y."/>
            <person name="Oh S."/>
            <person name="Lee J.H."/>
            <person name="Choi E."/>
            <person name="Choi E."/>
            <person name="Lee S.E."/>
            <person name="Jeon J."/>
            <person name="Kim H."/>
            <person name="Choi G."/>
            <person name="Song H."/>
            <person name="Lee J."/>
            <person name="Lee S.-C."/>
            <person name="Kwon J.-K."/>
            <person name="Lee H.-Y."/>
            <person name="Koo N."/>
            <person name="Hong Y."/>
            <person name="Kim R.W."/>
            <person name="Kang W.-H."/>
            <person name="Huh J.H."/>
            <person name="Kang B.-C."/>
            <person name="Yang T.-J."/>
            <person name="Lee Y.-H."/>
            <person name="Bennetzen J.L."/>
            <person name="Choi D."/>
        </authorList>
    </citation>
    <scope>NUCLEOTIDE SEQUENCE [LARGE SCALE GENOMIC DNA]</scope>
    <source>
        <strain evidence="11">cv. PBC81</strain>
    </source>
</reference>
<proteinExistence type="inferred from homology"/>
<dbReference type="SUPFAM" id="SSF103506">
    <property type="entry name" value="Mitochondrial carrier"/>
    <property type="match status" value="1"/>
</dbReference>
<dbReference type="OrthoDB" id="448427at2759"/>
<evidence type="ECO:0000313" key="10">
    <source>
        <dbReference type="EMBL" id="PHT29363.1"/>
    </source>
</evidence>
<accession>A0A2G2V8Q8</accession>
<keyword evidence="6" id="KW-1133">Transmembrane helix</keyword>
<dbReference type="InterPro" id="IPR023395">
    <property type="entry name" value="MCP_dom_sf"/>
</dbReference>
<dbReference type="PANTHER" id="PTHR45618">
    <property type="entry name" value="MITOCHONDRIAL DICARBOXYLATE CARRIER-RELATED"/>
    <property type="match status" value="1"/>
</dbReference>
<evidence type="ECO:0000256" key="6">
    <source>
        <dbReference type="ARBA" id="ARBA00022989"/>
    </source>
</evidence>
<evidence type="ECO:0000256" key="9">
    <source>
        <dbReference type="RuleBase" id="RU000488"/>
    </source>
</evidence>
<dbReference type="InterPro" id="IPR050391">
    <property type="entry name" value="Mito_Metabolite_Transporter"/>
</dbReference>
<dbReference type="PROSITE" id="PS50920">
    <property type="entry name" value="SOLCAR"/>
    <property type="match status" value="1"/>
</dbReference>
<comment type="similarity">
    <text evidence="2 9">Belongs to the mitochondrial carrier (TC 2.A.29) family.</text>
</comment>
<evidence type="ECO:0000256" key="2">
    <source>
        <dbReference type="ARBA" id="ARBA00006375"/>
    </source>
</evidence>
<comment type="caution">
    <text evidence="10">The sequence shown here is derived from an EMBL/GenBank/DDBJ whole genome shotgun (WGS) entry which is preliminary data.</text>
</comment>
<dbReference type="EMBL" id="MLFT02000118">
    <property type="protein sequence ID" value="PHT29363.1"/>
    <property type="molecule type" value="Genomic_DNA"/>
</dbReference>
<keyword evidence="7 8" id="KW-0472">Membrane</keyword>
<comment type="subcellular location">
    <subcellularLocation>
        <location evidence="1">Membrane</location>
        <topology evidence="1">Multi-pass membrane protein</topology>
    </subcellularLocation>
</comment>
<evidence type="ECO:0000256" key="5">
    <source>
        <dbReference type="ARBA" id="ARBA00022737"/>
    </source>
</evidence>
<sequence>MRIDFDVNIDPDGIMLFSLSLPLDYVKTQIQKIQPDAEGKLPLLGSFDCAMKTLKAGGPFKFYTGFSVYFVRIAPHVMMTWNFHNQIQKAENKIGL</sequence>
<evidence type="ECO:0000256" key="4">
    <source>
        <dbReference type="ARBA" id="ARBA00022692"/>
    </source>
</evidence>
<keyword evidence="5" id="KW-0677">Repeat</keyword>
<evidence type="ECO:0000256" key="3">
    <source>
        <dbReference type="ARBA" id="ARBA00022448"/>
    </source>
</evidence>
<dbReference type="Proteomes" id="UP000224567">
    <property type="component" value="Unassembled WGS sequence"/>
</dbReference>
<evidence type="ECO:0000256" key="8">
    <source>
        <dbReference type="PROSITE-ProRule" id="PRU00282"/>
    </source>
</evidence>
<dbReference type="AlphaFoldDB" id="A0A2G2V8Q8"/>
<gene>
    <name evidence="10" type="ORF">CQW23_31040</name>
</gene>
<dbReference type="Pfam" id="PF00153">
    <property type="entry name" value="Mito_carr"/>
    <property type="match status" value="1"/>
</dbReference>
<dbReference type="Gene3D" id="1.50.40.10">
    <property type="entry name" value="Mitochondrial carrier domain"/>
    <property type="match status" value="1"/>
</dbReference>
<protein>
    <submittedName>
        <fullName evidence="10">Mitochondrial dicarboxylate/tricarboxylate transporter DTC</fullName>
    </submittedName>
</protein>
<feature type="repeat" description="Solcar" evidence="8">
    <location>
        <begin position="7"/>
        <end position="90"/>
    </location>
</feature>
<keyword evidence="11" id="KW-1185">Reference proteome</keyword>
<evidence type="ECO:0000256" key="7">
    <source>
        <dbReference type="ARBA" id="ARBA00023136"/>
    </source>
</evidence>
<keyword evidence="3 9" id="KW-0813">Transport</keyword>